<evidence type="ECO:0000259" key="1">
    <source>
        <dbReference type="Pfam" id="PF00501"/>
    </source>
</evidence>
<dbReference type="InterPro" id="IPR020845">
    <property type="entry name" value="AMP-binding_CS"/>
</dbReference>
<dbReference type="InterPro" id="IPR042099">
    <property type="entry name" value="ANL_N_sf"/>
</dbReference>
<dbReference type="Gene3D" id="3.40.50.12780">
    <property type="entry name" value="N-terminal domain of ligase-like"/>
    <property type="match status" value="1"/>
</dbReference>
<dbReference type="PATRIC" id="fig|1117379.3.peg.3922"/>
<organism evidence="3 4">
    <name type="scientific">Neobacillus bataviensis LMG 21833</name>
    <dbReference type="NCBI Taxonomy" id="1117379"/>
    <lineage>
        <taxon>Bacteria</taxon>
        <taxon>Bacillati</taxon>
        <taxon>Bacillota</taxon>
        <taxon>Bacilli</taxon>
        <taxon>Bacillales</taxon>
        <taxon>Bacillaceae</taxon>
        <taxon>Neobacillus</taxon>
    </lineage>
</organism>
<dbReference type="NCBIfam" id="NF006181">
    <property type="entry name" value="PRK08314.1"/>
    <property type="match status" value="1"/>
</dbReference>
<protein>
    <submittedName>
        <fullName evidence="3">Long-chain-fatty-acid--CoA ligase</fullName>
    </submittedName>
</protein>
<accession>K6CZN8</accession>
<evidence type="ECO:0000313" key="4">
    <source>
        <dbReference type="Proteomes" id="UP000006316"/>
    </source>
</evidence>
<dbReference type="PANTHER" id="PTHR43767">
    <property type="entry name" value="LONG-CHAIN-FATTY-ACID--COA LIGASE"/>
    <property type="match status" value="1"/>
</dbReference>
<dbReference type="EMBL" id="AJLS01000127">
    <property type="protein sequence ID" value="EKN65697.1"/>
    <property type="molecule type" value="Genomic_DNA"/>
</dbReference>
<reference evidence="3 4" key="1">
    <citation type="journal article" date="2012" name="Front. Microbiol.">
        <title>Redundancy and modularity in membrane-associated dissimilatory nitrate reduction in Bacillus.</title>
        <authorList>
            <person name="Heylen K."/>
            <person name="Keltjens J."/>
        </authorList>
    </citation>
    <scope>NUCLEOTIDE SEQUENCE [LARGE SCALE GENOMIC DNA]</scope>
    <source>
        <strain evidence="4">LMG 21833T</strain>
    </source>
</reference>
<dbReference type="PANTHER" id="PTHR43767:SF1">
    <property type="entry name" value="NONRIBOSOMAL PEPTIDE SYNTHASE PES1 (EUROFUNG)-RELATED"/>
    <property type="match status" value="1"/>
</dbReference>
<keyword evidence="4" id="KW-1185">Reference proteome</keyword>
<proteinExistence type="predicted"/>
<dbReference type="InterPro" id="IPR045851">
    <property type="entry name" value="AMP-bd_C_sf"/>
</dbReference>
<sequence>MTGTIYHFITKGAMFVLTLHYDYWPKISKSLKVPSTSLYDNLKVSATRYPDQDAIFYYGNKLTYEQLDAEVNAMAGYLQNKLGVQTGEKVLLFMQNSPQFVIGYYAIVRANAVVVPINPMLVADELEFYVRDCEIKTALAGQELYEQIRPLLGKTSLESMVITAYSDYVGNGFEGMLPKEVEAERVHFIEAGHYLWTEAIHANMKPSEHTAMGDDIVCLPYTSGTTGLPKGCMHTNRTINANTVGAYHWTPISTNSIHLMSLPLFHVTGMVHSMHMPIFSGGTIVIMTRWNRDTAVELIKTLGCTHWVTIATMIVDFIANPNLKKEDISSLTAISGGGAALPEAVGEKLFNLSGLRFVEGYGLSETIAQTHFNPVDRPKMQCLGIPSFDVDARIIEPATGKELGVGEIGEIIVNGPQVMVGYYNRDDENRGSFIDLDGKKFFRTGDIGRYDMEGYFFMVDRVKRMINASGYKVWPTEVESYLYKHPAIQQACVVGVPDERRGETVKAFVILNDGFEGKISPQEIIEWSKQHMAAYKYPRQIEFRKQFPMTSSGKILWRTLQEEEKNKALQ</sequence>
<evidence type="ECO:0000313" key="3">
    <source>
        <dbReference type="EMBL" id="EKN65697.1"/>
    </source>
</evidence>
<dbReference type="InterPro" id="IPR050237">
    <property type="entry name" value="ATP-dep_AMP-bd_enzyme"/>
</dbReference>
<dbReference type="PROSITE" id="PS00455">
    <property type="entry name" value="AMP_BINDING"/>
    <property type="match status" value="1"/>
</dbReference>
<comment type="caution">
    <text evidence="3">The sequence shown here is derived from an EMBL/GenBank/DDBJ whole genome shotgun (WGS) entry which is preliminary data.</text>
</comment>
<dbReference type="AlphaFoldDB" id="K6CZN8"/>
<feature type="domain" description="AMP-binding enzyme C-terminal" evidence="2">
    <location>
        <begin position="477"/>
        <end position="554"/>
    </location>
</feature>
<feature type="domain" description="AMP-dependent synthetase/ligase" evidence="1">
    <location>
        <begin position="44"/>
        <end position="423"/>
    </location>
</feature>
<dbReference type="Pfam" id="PF00501">
    <property type="entry name" value="AMP-binding"/>
    <property type="match status" value="1"/>
</dbReference>
<dbReference type="Proteomes" id="UP000006316">
    <property type="component" value="Unassembled WGS sequence"/>
</dbReference>
<name>K6CZN8_9BACI</name>
<dbReference type="InterPro" id="IPR025110">
    <property type="entry name" value="AMP-bd_C"/>
</dbReference>
<dbReference type="STRING" id="1117379.BABA_18931"/>
<dbReference type="SUPFAM" id="SSF56801">
    <property type="entry name" value="Acetyl-CoA synthetase-like"/>
    <property type="match status" value="1"/>
</dbReference>
<dbReference type="Pfam" id="PF13193">
    <property type="entry name" value="AMP-binding_C"/>
    <property type="match status" value="1"/>
</dbReference>
<dbReference type="GO" id="GO:0016878">
    <property type="term" value="F:acid-thiol ligase activity"/>
    <property type="evidence" value="ECO:0007669"/>
    <property type="project" value="UniProtKB-ARBA"/>
</dbReference>
<dbReference type="eggNOG" id="COG0318">
    <property type="taxonomic scope" value="Bacteria"/>
</dbReference>
<evidence type="ECO:0000259" key="2">
    <source>
        <dbReference type="Pfam" id="PF13193"/>
    </source>
</evidence>
<keyword evidence="3" id="KW-0436">Ligase</keyword>
<dbReference type="InterPro" id="IPR000873">
    <property type="entry name" value="AMP-dep_synth/lig_dom"/>
</dbReference>
<dbReference type="Gene3D" id="3.30.300.30">
    <property type="match status" value="1"/>
</dbReference>
<gene>
    <name evidence="3" type="ORF">BABA_18931</name>
</gene>